<dbReference type="OrthoDB" id="9809261at2"/>
<dbReference type="STRING" id="756272.Plabr_1651"/>
<gene>
    <name evidence="6" type="ordered locus">Plabr_1651</name>
</gene>
<keyword evidence="2 4" id="KW-0732">Signal</keyword>
<organism evidence="6 7">
    <name type="scientific">Rubinisphaera brasiliensis (strain ATCC 49424 / DSM 5305 / JCM 21570 / IAM 15109 / NBRC 103401 / IFAM 1448)</name>
    <name type="common">Planctomyces brasiliensis</name>
    <dbReference type="NCBI Taxonomy" id="756272"/>
    <lineage>
        <taxon>Bacteria</taxon>
        <taxon>Pseudomonadati</taxon>
        <taxon>Planctomycetota</taxon>
        <taxon>Planctomycetia</taxon>
        <taxon>Planctomycetales</taxon>
        <taxon>Planctomycetaceae</taxon>
        <taxon>Rubinisphaera</taxon>
    </lineage>
</organism>
<evidence type="ECO:0000313" key="7">
    <source>
        <dbReference type="Proteomes" id="UP000006860"/>
    </source>
</evidence>
<evidence type="ECO:0000259" key="5">
    <source>
        <dbReference type="Pfam" id="PF22244"/>
    </source>
</evidence>
<keyword evidence="3" id="KW-0378">Hydrolase</keyword>
<dbReference type="Gene3D" id="3.40.50.1820">
    <property type="entry name" value="alpha/beta hydrolase"/>
    <property type="match status" value="1"/>
</dbReference>
<feature type="signal peptide" evidence="4">
    <location>
        <begin position="1"/>
        <end position="30"/>
    </location>
</feature>
<dbReference type="GO" id="GO:0052689">
    <property type="term" value="F:carboxylic ester hydrolase activity"/>
    <property type="evidence" value="ECO:0007669"/>
    <property type="project" value="UniProtKB-KW"/>
</dbReference>
<reference evidence="7" key="1">
    <citation type="submission" date="2011-02" db="EMBL/GenBank/DDBJ databases">
        <title>The complete genome of Planctomyces brasiliensis DSM 5305.</title>
        <authorList>
            <person name="Lucas S."/>
            <person name="Copeland A."/>
            <person name="Lapidus A."/>
            <person name="Bruce D."/>
            <person name="Goodwin L."/>
            <person name="Pitluck S."/>
            <person name="Kyrpides N."/>
            <person name="Mavromatis K."/>
            <person name="Pagani I."/>
            <person name="Ivanova N."/>
            <person name="Ovchinnikova G."/>
            <person name="Lu M."/>
            <person name="Detter J.C."/>
            <person name="Han C."/>
            <person name="Land M."/>
            <person name="Hauser L."/>
            <person name="Markowitz V."/>
            <person name="Cheng J.-F."/>
            <person name="Hugenholtz P."/>
            <person name="Woyke T."/>
            <person name="Wu D."/>
            <person name="Tindall B."/>
            <person name="Pomrenke H.G."/>
            <person name="Brambilla E."/>
            <person name="Klenk H.-P."/>
            <person name="Eisen J.A."/>
        </authorList>
    </citation>
    <scope>NUCLEOTIDE SEQUENCE [LARGE SCALE GENOMIC DNA]</scope>
    <source>
        <strain evidence="7">ATCC 49424 / DSM 5305 / JCM 21570 / IAM 15109 / NBRC 103401 / IFAM 1448</strain>
    </source>
</reference>
<dbReference type="Pfam" id="PF22244">
    <property type="entry name" value="GCE_fung"/>
    <property type="match status" value="1"/>
</dbReference>
<dbReference type="RefSeq" id="WP_013627989.1">
    <property type="nucleotide sequence ID" value="NC_015174.1"/>
</dbReference>
<dbReference type="InterPro" id="IPR054579">
    <property type="entry name" value="GCE-like_dom"/>
</dbReference>
<dbReference type="InterPro" id="IPR029058">
    <property type="entry name" value="AB_hydrolase_fold"/>
</dbReference>
<accession>F0ST51</accession>
<dbReference type="AlphaFoldDB" id="F0ST51"/>
<keyword evidence="1" id="KW-0719">Serine esterase</keyword>
<sequence length="433" mass="48527">MSKKTSLPWGGLLLTSFSFLIASAALPVQAEQPLPKFEELEKKAELPDPFTSFETGKKVDWGQRREELKRLFQHYVYGYLPPKPAYESTEVTQRAPVMDGRAQLIEISHTIGPDKDHTTTLHIALFVPTAAEGPVPVFLAVNKCGNVEVIPDEAITRWPVENPHSGCKNVERGNKEDYWALETIIDRGYGFATMHVNDIDPDMHDFSDGVHALYDSWFDEQGIPQAQRWGTVAAWAWGLHRGIDVLEKQPEVNAKQIALTGHSRRGKTALFAAAMDERVALVVPHQSGTGGMALNRNNDQETVKRITTVFPHWFNDAFDQFGDNEEKLPIDQHLLIAVVAPRPLMETSGLQDTWANFESSFQAIQAASPVYEALGVTGLKMNRPLTADDKISSETAGHLLQYRLDTKHVLNADYWEGILDFADLHFQDEDRSN</sequence>
<dbReference type="EMBL" id="CP002546">
    <property type="protein sequence ID" value="ADY59262.1"/>
    <property type="molecule type" value="Genomic_DNA"/>
</dbReference>
<keyword evidence="7" id="KW-1185">Reference proteome</keyword>
<dbReference type="SUPFAM" id="SSF53474">
    <property type="entry name" value="alpha/beta-Hydrolases"/>
    <property type="match status" value="1"/>
</dbReference>
<proteinExistence type="predicted"/>
<evidence type="ECO:0000256" key="2">
    <source>
        <dbReference type="ARBA" id="ARBA00022729"/>
    </source>
</evidence>
<dbReference type="eggNOG" id="COG1073">
    <property type="taxonomic scope" value="Bacteria"/>
</dbReference>
<feature type="domain" description="4-O-methyl-glucuronoyl methylesterase-like" evidence="5">
    <location>
        <begin position="226"/>
        <end position="375"/>
    </location>
</feature>
<evidence type="ECO:0000256" key="4">
    <source>
        <dbReference type="SAM" id="SignalP"/>
    </source>
</evidence>
<dbReference type="HOGENOM" id="CLU_045118_0_0_0"/>
<name>F0ST51_RUBBR</name>
<evidence type="ECO:0000256" key="3">
    <source>
        <dbReference type="ARBA" id="ARBA00022801"/>
    </source>
</evidence>
<protein>
    <submittedName>
        <fullName evidence="6">Acetyl xylan esterase</fullName>
    </submittedName>
</protein>
<dbReference type="Proteomes" id="UP000006860">
    <property type="component" value="Chromosome"/>
</dbReference>
<feature type="chain" id="PRO_5003258830" evidence="4">
    <location>
        <begin position="31"/>
        <end position="433"/>
    </location>
</feature>
<evidence type="ECO:0000256" key="1">
    <source>
        <dbReference type="ARBA" id="ARBA00022487"/>
    </source>
</evidence>
<evidence type="ECO:0000313" key="6">
    <source>
        <dbReference type="EMBL" id="ADY59262.1"/>
    </source>
</evidence>
<dbReference type="KEGG" id="pbs:Plabr_1651"/>